<dbReference type="Proteomes" id="UP000177506">
    <property type="component" value="Unassembled WGS sequence"/>
</dbReference>
<dbReference type="GO" id="GO:0003677">
    <property type="term" value="F:DNA binding"/>
    <property type="evidence" value="ECO:0007669"/>
    <property type="project" value="InterPro"/>
</dbReference>
<proteinExistence type="predicted"/>
<sequence>MPGVPKSRDAQRCCALAFHPPQTGGPRRGQLSRLLVAFQPAPDYRDELLVAPAAAVAYACSKHKTTFPVRHDGARFDLDETLEQVEASLAPRQGFRLSHQYLVLLEAIRQVKKHFDGKRWVPLAPPPPASSQVVVSKK</sequence>
<gene>
    <name evidence="2" type="ORF">BEN49_11635</name>
</gene>
<comment type="caution">
    <text evidence="2">The sequence shown here is derived from an EMBL/GenBank/DDBJ whole genome shotgun (WGS) entry which is preliminary data.</text>
</comment>
<dbReference type="InterPro" id="IPR007492">
    <property type="entry name" value="LytTR_DNA-bd_dom"/>
</dbReference>
<accession>A0A1G1SZZ2</accession>
<reference evidence="2 3" key="1">
    <citation type="submission" date="2016-08" db="EMBL/GenBank/DDBJ databases">
        <title>Hymenobacter coccineus sp. nov., Hymenobacter lapidarius sp. nov. and Hymenobacter glacialis sp. nov., isolated from Antarctic soil.</title>
        <authorList>
            <person name="Sedlacek I."/>
            <person name="Kralova S."/>
            <person name="Kyrova K."/>
            <person name="Maslanova I."/>
            <person name="Stankova E."/>
            <person name="Vrbovska V."/>
            <person name="Nemec M."/>
            <person name="Bartak M."/>
            <person name="Svec P."/>
            <person name="Busse H.-J."/>
            <person name="Pantucek R."/>
        </authorList>
    </citation>
    <scope>NUCLEOTIDE SEQUENCE [LARGE SCALE GENOMIC DNA]</scope>
    <source>
        <strain evidence="2 3">CCM 8649</strain>
    </source>
</reference>
<organism evidence="2 3">
    <name type="scientific">Hymenobacter coccineus</name>
    <dbReference type="NCBI Taxonomy" id="1908235"/>
    <lineage>
        <taxon>Bacteria</taxon>
        <taxon>Pseudomonadati</taxon>
        <taxon>Bacteroidota</taxon>
        <taxon>Cytophagia</taxon>
        <taxon>Cytophagales</taxon>
        <taxon>Hymenobacteraceae</taxon>
        <taxon>Hymenobacter</taxon>
    </lineage>
</organism>
<keyword evidence="3" id="KW-1185">Reference proteome</keyword>
<evidence type="ECO:0000313" key="2">
    <source>
        <dbReference type="EMBL" id="OGX84161.1"/>
    </source>
</evidence>
<dbReference type="Pfam" id="PF04397">
    <property type="entry name" value="LytTR"/>
    <property type="match status" value="1"/>
</dbReference>
<dbReference type="AlphaFoldDB" id="A0A1G1SZZ2"/>
<name>A0A1G1SZZ2_9BACT</name>
<evidence type="ECO:0000313" key="3">
    <source>
        <dbReference type="Proteomes" id="UP000177506"/>
    </source>
</evidence>
<evidence type="ECO:0000259" key="1">
    <source>
        <dbReference type="Pfam" id="PF04397"/>
    </source>
</evidence>
<feature type="domain" description="HTH LytTR-type" evidence="1">
    <location>
        <begin position="49"/>
        <end position="137"/>
    </location>
</feature>
<dbReference type="EMBL" id="MDZA01000408">
    <property type="protein sequence ID" value="OGX84161.1"/>
    <property type="molecule type" value="Genomic_DNA"/>
</dbReference>
<protein>
    <recommendedName>
        <fullName evidence="1">HTH LytTR-type domain-containing protein</fullName>
    </recommendedName>
</protein>